<proteinExistence type="predicted"/>
<sequence>MGATTGKIGAALLAVLLAAGCESGGEPELLNLRAEGRGPDEFAIVPNKPLQSPPDFAALPAPTPGAGNLTDPTPEADAVAALGGSPAAVRRGGGVRDPGLVDYVTRFGVQPGIRQDLAAADLEYRRRHRGLLFERMFSMNTYFDAYEPYSLDQYQELERFRAAGVRTPAAPPPEAAAE</sequence>
<organism evidence="1 2">
    <name type="scientific">Tranquillimonas alkanivorans</name>
    <dbReference type="NCBI Taxonomy" id="441119"/>
    <lineage>
        <taxon>Bacteria</taxon>
        <taxon>Pseudomonadati</taxon>
        <taxon>Pseudomonadota</taxon>
        <taxon>Alphaproteobacteria</taxon>
        <taxon>Rhodobacterales</taxon>
        <taxon>Roseobacteraceae</taxon>
        <taxon>Tranquillimonas</taxon>
    </lineage>
</organism>
<dbReference type="PROSITE" id="PS51257">
    <property type="entry name" value="PROKAR_LIPOPROTEIN"/>
    <property type="match status" value="1"/>
</dbReference>
<dbReference type="OrthoDB" id="7876689at2"/>
<evidence type="ECO:0000313" key="2">
    <source>
        <dbReference type="Proteomes" id="UP000199356"/>
    </source>
</evidence>
<dbReference type="EMBL" id="FOXA01000005">
    <property type="protein sequence ID" value="SFP35668.1"/>
    <property type="molecule type" value="Genomic_DNA"/>
</dbReference>
<dbReference type="AlphaFoldDB" id="A0A1I5PNK0"/>
<dbReference type="Pfam" id="PF11233">
    <property type="entry name" value="DUF3035"/>
    <property type="match status" value="1"/>
</dbReference>
<keyword evidence="2" id="KW-1185">Reference proteome</keyword>
<dbReference type="Proteomes" id="UP000199356">
    <property type="component" value="Unassembled WGS sequence"/>
</dbReference>
<dbReference type="InterPro" id="IPR021395">
    <property type="entry name" value="DUF3035"/>
</dbReference>
<protein>
    <submittedName>
        <fullName evidence="1">Beta-barrel assembly machine subunit BamF</fullName>
    </submittedName>
</protein>
<reference evidence="1 2" key="1">
    <citation type="submission" date="2016-10" db="EMBL/GenBank/DDBJ databases">
        <authorList>
            <person name="de Groot N.N."/>
        </authorList>
    </citation>
    <scope>NUCLEOTIDE SEQUENCE [LARGE SCALE GENOMIC DNA]</scope>
    <source>
        <strain evidence="1 2">DSM 19547</strain>
    </source>
</reference>
<dbReference type="STRING" id="441119.SAMN04488047_105186"/>
<evidence type="ECO:0000313" key="1">
    <source>
        <dbReference type="EMBL" id="SFP35668.1"/>
    </source>
</evidence>
<name>A0A1I5PNK0_9RHOB</name>
<gene>
    <name evidence="1" type="ORF">SAMN04488047_105186</name>
</gene>
<accession>A0A1I5PNK0</accession>
<dbReference type="RefSeq" id="WP_093420480.1">
    <property type="nucleotide sequence ID" value="NZ_FOXA01000005.1"/>
</dbReference>